<dbReference type="InterPro" id="IPR042235">
    <property type="entry name" value="ZP-C_dom"/>
</dbReference>
<reference evidence="10 11" key="1">
    <citation type="submission" date="2019-10" db="EMBL/GenBank/DDBJ databases">
        <title>Assembly and Annotation for the nematode Trichostrongylus colubriformis.</title>
        <authorList>
            <person name="Martin J."/>
        </authorList>
    </citation>
    <scope>NUCLEOTIDE SEQUENCE [LARGE SCALE GENOMIC DNA]</scope>
    <source>
        <strain evidence="10">G859</strain>
        <tissue evidence="10">Whole worm</tissue>
    </source>
</reference>
<dbReference type="InterPro" id="IPR001507">
    <property type="entry name" value="ZP_dom"/>
</dbReference>
<evidence type="ECO:0000256" key="3">
    <source>
        <dbReference type="ARBA" id="ARBA00022475"/>
    </source>
</evidence>
<dbReference type="PANTHER" id="PTHR22907:SF14">
    <property type="entry name" value="ZP DOMAIN-CONTAINING PROTEIN"/>
    <property type="match status" value="1"/>
</dbReference>
<keyword evidence="11" id="KW-1185">Reference proteome</keyword>
<keyword evidence="4" id="KW-0812">Transmembrane</keyword>
<keyword evidence="5 8" id="KW-0732">Signal</keyword>
<dbReference type="PANTHER" id="PTHR22907">
    <property type="entry name" value="GH04558P"/>
    <property type="match status" value="1"/>
</dbReference>
<evidence type="ECO:0000313" key="10">
    <source>
        <dbReference type="EMBL" id="KAK5970880.1"/>
    </source>
</evidence>
<dbReference type="GO" id="GO:0005886">
    <property type="term" value="C:plasma membrane"/>
    <property type="evidence" value="ECO:0007669"/>
    <property type="project" value="UniProtKB-SubCell"/>
</dbReference>
<evidence type="ECO:0000313" key="11">
    <source>
        <dbReference type="Proteomes" id="UP001331761"/>
    </source>
</evidence>
<proteinExistence type="predicted"/>
<dbReference type="EMBL" id="WIXE01018465">
    <property type="protein sequence ID" value="KAK5970880.1"/>
    <property type="molecule type" value="Genomic_DNA"/>
</dbReference>
<dbReference type="InterPro" id="IPR056953">
    <property type="entry name" value="CUT_N"/>
</dbReference>
<evidence type="ECO:0000256" key="2">
    <source>
        <dbReference type="ARBA" id="ARBA00022460"/>
    </source>
</evidence>
<dbReference type="GO" id="GO:0042302">
    <property type="term" value="F:structural constituent of cuticle"/>
    <property type="evidence" value="ECO:0007669"/>
    <property type="project" value="UniProtKB-KW"/>
</dbReference>
<protein>
    <submittedName>
        <fullName evidence="10">ZP domain-containing protein</fullName>
    </submittedName>
</protein>
<evidence type="ECO:0000256" key="8">
    <source>
        <dbReference type="SAM" id="SignalP"/>
    </source>
</evidence>
<dbReference type="InterPro" id="IPR051962">
    <property type="entry name" value="Cuticlin"/>
</dbReference>
<evidence type="ECO:0000256" key="1">
    <source>
        <dbReference type="ARBA" id="ARBA00004251"/>
    </source>
</evidence>
<dbReference type="Pfam" id="PF25301">
    <property type="entry name" value="CUT_C"/>
    <property type="match status" value="1"/>
</dbReference>
<feature type="chain" id="PRO_5042874147" evidence="8">
    <location>
        <begin position="18"/>
        <end position="431"/>
    </location>
</feature>
<feature type="signal peptide" evidence="8">
    <location>
        <begin position="1"/>
        <end position="17"/>
    </location>
</feature>
<name>A0AAN8F5S5_TRICO</name>
<dbReference type="PROSITE" id="PS51034">
    <property type="entry name" value="ZP_2"/>
    <property type="match status" value="1"/>
</dbReference>
<evidence type="ECO:0000256" key="7">
    <source>
        <dbReference type="ARBA" id="ARBA00023136"/>
    </source>
</evidence>
<dbReference type="Proteomes" id="UP001331761">
    <property type="component" value="Unassembled WGS sequence"/>
</dbReference>
<evidence type="ECO:0000256" key="4">
    <source>
        <dbReference type="ARBA" id="ARBA00022692"/>
    </source>
</evidence>
<sequence>MVILHILLIGLFSKTETKEPLTKSLGDTFIPFTQTTLNQARFLRLQQTQWRRLPARQERRKPTGAPVLVCGEGVMGIVMRYPFDGRIFASHREKDPECLQYVTKKTLPKFLTSLRGQCGVRSKQSTMPSTTDFHLRIVVSYGYEYLTEEDKIYDLTCSYSSENISVNAHYDAINFVAMPLKNYSSPPICHYSLRLNTLDGPQIHSTVIGELVYHRWSCPSKEFAFKVYRCYIHNGIHQSYLIIDDKGCSLDEDILPHPTYDAAQDLVYTASKAFRFTKSRRVLFTCMIAICHQSDYECMREIPPRCPRAIRKRHLSAEMLTEERLEHLHMLVGIANNTSNEEPLEYAPLVNDHYISFRRRASTPMTEASSFITDGSFVPTCESSNNSQWIIILLTTNLLSVLLIIRLCAADVRHRHCVDVTDVCSHHLSLY</sequence>
<dbReference type="SMART" id="SM00241">
    <property type="entry name" value="ZP"/>
    <property type="match status" value="1"/>
</dbReference>
<keyword evidence="6" id="KW-1133">Transmembrane helix</keyword>
<evidence type="ECO:0000256" key="5">
    <source>
        <dbReference type="ARBA" id="ARBA00022729"/>
    </source>
</evidence>
<gene>
    <name evidence="10" type="ORF">GCK32_009898</name>
</gene>
<evidence type="ECO:0000259" key="9">
    <source>
        <dbReference type="PROSITE" id="PS51034"/>
    </source>
</evidence>
<evidence type="ECO:0000256" key="6">
    <source>
        <dbReference type="ARBA" id="ARBA00022989"/>
    </source>
</evidence>
<organism evidence="10 11">
    <name type="scientific">Trichostrongylus colubriformis</name>
    <name type="common">Black scour worm</name>
    <dbReference type="NCBI Taxonomy" id="6319"/>
    <lineage>
        <taxon>Eukaryota</taxon>
        <taxon>Metazoa</taxon>
        <taxon>Ecdysozoa</taxon>
        <taxon>Nematoda</taxon>
        <taxon>Chromadorea</taxon>
        <taxon>Rhabditida</taxon>
        <taxon>Rhabditina</taxon>
        <taxon>Rhabditomorpha</taxon>
        <taxon>Strongyloidea</taxon>
        <taxon>Trichostrongylidae</taxon>
        <taxon>Trichostrongylus</taxon>
    </lineage>
</organism>
<feature type="domain" description="ZP" evidence="9">
    <location>
        <begin position="69"/>
        <end position="305"/>
    </location>
</feature>
<keyword evidence="3" id="KW-1003">Cell membrane</keyword>
<dbReference type="AlphaFoldDB" id="A0AAN8F5S5"/>
<comment type="caution">
    <text evidence="10">The sequence shown here is derived from an EMBL/GenBank/DDBJ whole genome shotgun (WGS) entry which is preliminary data.</text>
</comment>
<keyword evidence="7" id="KW-0472">Membrane</keyword>
<dbReference type="InterPro" id="IPR057475">
    <property type="entry name" value="CUT_C"/>
</dbReference>
<comment type="subcellular location">
    <subcellularLocation>
        <location evidence="1">Cell membrane</location>
        <topology evidence="1">Single-pass type I membrane protein</topology>
    </subcellularLocation>
</comment>
<dbReference type="Pfam" id="PF25057">
    <property type="entry name" value="CUT_N"/>
    <property type="match status" value="1"/>
</dbReference>
<keyword evidence="2" id="KW-0193">Cuticle</keyword>
<accession>A0AAN8F5S5</accession>
<dbReference type="Gene3D" id="2.60.40.4100">
    <property type="entry name" value="Zona pellucida, ZP-C domain"/>
    <property type="match status" value="1"/>
</dbReference>